<evidence type="ECO:0000313" key="8">
    <source>
        <dbReference type="EMBL" id="KAJ9596469.1"/>
    </source>
</evidence>
<keyword evidence="9" id="KW-1185">Reference proteome</keyword>
<dbReference type="GO" id="GO:0005576">
    <property type="term" value="C:extracellular region"/>
    <property type="evidence" value="ECO:0007669"/>
    <property type="project" value="UniProtKB-SubCell"/>
</dbReference>
<dbReference type="InterPro" id="IPR010255">
    <property type="entry name" value="Haem_peroxidase_sf"/>
</dbReference>
<evidence type="ECO:0000256" key="1">
    <source>
        <dbReference type="ARBA" id="ARBA00004613"/>
    </source>
</evidence>
<dbReference type="Proteomes" id="UP001233999">
    <property type="component" value="Unassembled WGS sequence"/>
</dbReference>
<dbReference type="GO" id="GO:0020037">
    <property type="term" value="F:heme binding"/>
    <property type="evidence" value="ECO:0007669"/>
    <property type="project" value="InterPro"/>
</dbReference>
<dbReference type="InterPro" id="IPR019791">
    <property type="entry name" value="Haem_peroxidase_animal"/>
</dbReference>
<comment type="caution">
    <text evidence="8">The sequence shown here is derived from an EMBL/GenBank/DDBJ whole genome shotgun (WGS) entry which is preliminary data.</text>
</comment>
<dbReference type="AlphaFoldDB" id="A0AAD8ACB4"/>
<evidence type="ECO:0000256" key="6">
    <source>
        <dbReference type="ARBA" id="ARBA00023004"/>
    </source>
</evidence>
<dbReference type="GO" id="GO:0046872">
    <property type="term" value="F:metal ion binding"/>
    <property type="evidence" value="ECO:0007669"/>
    <property type="project" value="UniProtKB-KW"/>
</dbReference>
<keyword evidence="3" id="KW-0560">Oxidoreductase</keyword>
<keyword evidence="3" id="KW-0575">Peroxidase</keyword>
<dbReference type="GO" id="GO:0006979">
    <property type="term" value="P:response to oxidative stress"/>
    <property type="evidence" value="ECO:0007669"/>
    <property type="project" value="InterPro"/>
</dbReference>
<evidence type="ECO:0000256" key="3">
    <source>
        <dbReference type="ARBA" id="ARBA00022559"/>
    </source>
</evidence>
<evidence type="ECO:0008006" key="10">
    <source>
        <dbReference type="Google" id="ProtNLM"/>
    </source>
</evidence>
<keyword evidence="7" id="KW-0479">Metal-binding</keyword>
<protein>
    <recommendedName>
        <fullName evidence="10">Peroxidasin</fullName>
    </recommendedName>
</protein>
<dbReference type="Gene3D" id="1.10.640.10">
    <property type="entry name" value="Haem peroxidase domain superfamily, animal type"/>
    <property type="match status" value="1"/>
</dbReference>
<gene>
    <name evidence="8" type="ORF">L9F63_012508</name>
</gene>
<keyword evidence="5" id="KW-0732">Signal</keyword>
<dbReference type="InterPro" id="IPR037120">
    <property type="entry name" value="Haem_peroxidase_sf_animal"/>
</dbReference>
<name>A0AAD8ACB4_DIPPU</name>
<dbReference type="PRINTS" id="PR00457">
    <property type="entry name" value="ANPEROXIDASE"/>
</dbReference>
<evidence type="ECO:0000256" key="7">
    <source>
        <dbReference type="PIRSR" id="PIRSR619791-2"/>
    </source>
</evidence>
<dbReference type="FunFam" id="1.10.640.10:FF:000003">
    <property type="entry name" value="chorion peroxidase"/>
    <property type="match status" value="1"/>
</dbReference>
<reference evidence="8" key="1">
    <citation type="journal article" date="2023" name="IScience">
        <title>Live-bearing cockroach genome reveals convergent evolutionary mechanisms linked to viviparity in insects and beyond.</title>
        <authorList>
            <person name="Fouks B."/>
            <person name="Harrison M.C."/>
            <person name="Mikhailova A.A."/>
            <person name="Marchal E."/>
            <person name="English S."/>
            <person name="Carruthers M."/>
            <person name="Jennings E.C."/>
            <person name="Chiamaka E.L."/>
            <person name="Frigard R.A."/>
            <person name="Pippel M."/>
            <person name="Attardo G.M."/>
            <person name="Benoit J.B."/>
            <person name="Bornberg-Bauer E."/>
            <person name="Tobe S.S."/>
        </authorList>
    </citation>
    <scope>NUCLEOTIDE SEQUENCE</scope>
    <source>
        <strain evidence="8">Stay&amp;Tobe</strain>
    </source>
</reference>
<dbReference type="SUPFAM" id="SSF48113">
    <property type="entry name" value="Heme-dependent peroxidases"/>
    <property type="match status" value="1"/>
</dbReference>
<evidence type="ECO:0000313" key="9">
    <source>
        <dbReference type="Proteomes" id="UP001233999"/>
    </source>
</evidence>
<comment type="subcellular location">
    <subcellularLocation>
        <location evidence="1">Secreted</location>
    </subcellularLocation>
</comment>
<dbReference type="GO" id="GO:0022412">
    <property type="term" value="P:cellular process involved in reproduction in multicellular organism"/>
    <property type="evidence" value="ECO:0007669"/>
    <property type="project" value="UniProtKB-ARBA"/>
</dbReference>
<proteinExistence type="predicted"/>
<evidence type="ECO:0000256" key="2">
    <source>
        <dbReference type="ARBA" id="ARBA00022525"/>
    </source>
</evidence>
<keyword evidence="6 7" id="KW-0408">Iron</keyword>
<sequence length="519" mass="58506">MCIPVTRSMPGQLTLGYREQLNQVSAYVDSSFVYGSDVCEMNTLRAFTSGKMNITRSPARGKPLMPQITTHPECKSSSKVCFRAGDARASEQPGLAALHTLFLREHNRIAEQLSTLNPHWGDEKLYQTARRILSAVTQHIGYSEFLPRLFGWHGVHRHGLTLQTEGYFQGYDADCDATIVNEFAAAAFRFGHSLLRPTLLRMDADYSERTPGVRLRDTFFNPDVLYQAGMVDELIRGLAGTPMETLDQFISSEVTNHLFEDRKMPYSGMDLANFVIKLARDHGIPGYNEYRAWCNLTRARDFDDLKREIPSPVVENLRRLYIHVDDIDLFPGGLAETPLMGGVVGPTFACIIGHQFRLLRRCDRFWYENEDPLVRFTEAQLADIRKVTLSRLVCNNLDQVSKIQRSILDLADPFLNPRVPCRNIASLDLELWKERLSCTVGHTTIDVGSAERISPCVMCTCTTEGPICQSLKIGNCFNLARSFSHAAVLDDHVCKVQCAFVFRALPRVVDPVDNQLGFS</sequence>
<feature type="binding site" description="axial binding residue" evidence="7">
    <location>
        <position position="192"/>
    </location>
    <ligand>
        <name>heme b</name>
        <dbReference type="ChEBI" id="CHEBI:60344"/>
    </ligand>
    <ligandPart>
        <name>Fe</name>
        <dbReference type="ChEBI" id="CHEBI:18248"/>
    </ligandPart>
</feature>
<dbReference type="CDD" id="cd09823">
    <property type="entry name" value="peroxinectin_like"/>
    <property type="match status" value="1"/>
</dbReference>
<organism evidence="8 9">
    <name type="scientific">Diploptera punctata</name>
    <name type="common">Pacific beetle cockroach</name>
    <dbReference type="NCBI Taxonomy" id="6984"/>
    <lineage>
        <taxon>Eukaryota</taxon>
        <taxon>Metazoa</taxon>
        <taxon>Ecdysozoa</taxon>
        <taxon>Arthropoda</taxon>
        <taxon>Hexapoda</taxon>
        <taxon>Insecta</taxon>
        <taxon>Pterygota</taxon>
        <taxon>Neoptera</taxon>
        <taxon>Polyneoptera</taxon>
        <taxon>Dictyoptera</taxon>
        <taxon>Blattodea</taxon>
        <taxon>Blaberoidea</taxon>
        <taxon>Blaberidae</taxon>
        <taxon>Diplopterinae</taxon>
        <taxon>Diploptera</taxon>
    </lineage>
</organism>
<reference evidence="8" key="2">
    <citation type="submission" date="2023-05" db="EMBL/GenBank/DDBJ databases">
        <authorList>
            <person name="Fouks B."/>
        </authorList>
    </citation>
    <scope>NUCLEOTIDE SEQUENCE</scope>
    <source>
        <strain evidence="8">Stay&amp;Tobe</strain>
        <tissue evidence="8">Testes</tissue>
    </source>
</reference>
<keyword evidence="2" id="KW-0964">Secreted</keyword>
<keyword evidence="4 7" id="KW-0349">Heme</keyword>
<dbReference type="PROSITE" id="PS50292">
    <property type="entry name" value="PEROXIDASE_3"/>
    <property type="match status" value="1"/>
</dbReference>
<dbReference type="PANTHER" id="PTHR11475:SF134">
    <property type="entry name" value="LD42267P"/>
    <property type="match status" value="1"/>
</dbReference>
<evidence type="ECO:0000256" key="5">
    <source>
        <dbReference type="ARBA" id="ARBA00022729"/>
    </source>
</evidence>
<dbReference type="PANTHER" id="PTHR11475">
    <property type="entry name" value="OXIDASE/PEROXIDASE"/>
    <property type="match status" value="1"/>
</dbReference>
<dbReference type="EMBL" id="JASPKZ010001987">
    <property type="protein sequence ID" value="KAJ9596469.1"/>
    <property type="molecule type" value="Genomic_DNA"/>
</dbReference>
<accession>A0AAD8ACB4</accession>
<evidence type="ECO:0000256" key="4">
    <source>
        <dbReference type="ARBA" id="ARBA00022617"/>
    </source>
</evidence>
<dbReference type="Pfam" id="PF03098">
    <property type="entry name" value="An_peroxidase"/>
    <property type="match status" value="1"/>
</dbReference>
<dbReference type="GO" id="GO:0004601">
    <property type="term" value="F:peroxidase activity"/>
    <property type="evidence" value="ECO:0007669"/>
    <property type="project" value="UniProtKB-KW"/>
</dbReference>